<feature type="compositionally biased region" description="Basic and acidic residues" evidence="1">
    <location>
        <begin position="217"/>
        <end position="231"/>
    </location>
</feature>
<evidence type="ECO:0000256" key="1">
    <source>
        <dbReference type="SAM" id="MobiDB-lite"/>
    </source>
</evidence>
<evidence type="ECO:0000256" key="2">
    <source>
        <dbReference type="SAM" id="Phobius"/>
    </source>
</evidence>
<keyword evidence="2" id="KW-0812">Transmembrane</keyword>
<feature type="compositionally biased region" description="Basic and acidic residues" evidence="1">
    <location>
        <begin position="169"/>
        <end position="192"/>
    </location>
</feature>
<comment type="caution">
    <text evidence="3">The sequence shown here is derived from an EMBL/GenBank/DDBJ whole genome shotgun (WGS) entry which is preliminary data.</text>
</comment>
<keyword evidence="2" id="KW-0472">Membrane</keyword>
<organism evidence="3 4">
    <name type="scientific">Thermus aquaticus</name>
    <dbReference type="NCBI Taxonomy" id="271"/>
    <lineage>
        <taxon>Bacteria</taxon>
        <taxon>Thermotogati</taxon>
        <taxon>Deinococcota</taxon>
        <taxon>Deinococci</taxon>
        <taxon>Thermales</taxon>
        <taxon>Thermaceae</taxon>
        <taxon>Thermus</taxon>
    </lineage>
</organism>
<protein>
    <submittedName>
        <fullName evidence="3">Uncharacterized protein</fullName>
    </submittedName>
</protein>
<evidence type="ECO:0000313" key="3">
    <source>
        <dbReference type="EMBL" id="KOX90984.1"/>
    </source>
</evidence>
<dbReference type="RefSeq" id="WP_053768418.1">
    <property type="nucleotide sequence ID" value="NZ_LHCI01000106.1"/>
</dbReference>
<accession>A0A0N0U8H2</accession>
<feature type="region of interest" description="Disordered" evidence="1">
    <location>
        <begin position="169"/>
        <end position="231"/>
    </location>
</feature>
<gene>
    <name evidence="3" type="ORF">BVI061214_02184</name>
</gene>
<evidence type="ECO:0000313" key="4">
    <source>
        <dbReference type="Proteomes" id="UP000037685"/>
    </source>
</evidence>
<dbReference type="PATRIC" id="fig|271.14.peg.2258"/>
<dbReference type="Proteomes" id="UP000037685">
    <property type="component" value="Unassembled WGS sequence"/>
</dbReference>
<feature type="transmembrane region" description="Helical" evidence="2">
    <location>
        <begin position="251"/>
        <end position="269"/>
    </location>
</feature>
<reference evidence="3 4" key="1">
    <citation type="submission" date="2015-07" db="EMBL/GenBank/DDBJ databases">
        <authorList>
            <person name="Noorani M."/>
        </authorList>
    </citation>
    <scope>NUCLEOTIDE SEQUENCE [LARGE SCALE GENOMIC DNA]</scope>
    <source>
        <strain evidence="4">ATCC 25104 / DSM 625 / JCM 10724 / NBRC 103206 / NCIMB 11243 / YT-1</strain>
    </source>
</reference>
<name>A0A0N0U8H2_THEAQ</name>
<dbReference type="AlphaFoldDB" id="A0A0N0U8H2"/>
<proteinExistence type="predicted"/>
<dbReference type="EMBL" id="LHCI01000106">
    <property type="protein sequence ID" value="KOX90984.1"/>
    <property type="molecule type" value="Genomic_DNA"/>
</dbReference>
<keyword evidence="2" id="KW-1133">Transmembrane helix</keyword>
<sequence length="353" mass="38806">MEVLGKYWLRRILARISGITVYEGQEAHTGMPVMILKGAQGEPVKGEGVLALLETLPEAWVLEWPLGAVPLSQYLGVAEESRLRGWLEALTRTLLALKARGVAFAPVPELCLVKGKRLWLGGVGAKGLEGDPEKALVALARALAADWEAFPLRGRLEALERGEARLEDLLAPEARGEAPKEAPEPVKPEEPPKPPPKRLVVEPVEEVVPAPSSPPEEAEKTPSRPRVIRIEERDEPPFPLVEPSRPQNRRALLALLLLFALLGLLGLFLRPRPTPAQGYAMEFRTDPPTARAEVILLEVPEGSRMAPGQSFTVPGRVEFDQKGVYRLRIRVPGRDPVDYLLEVPGPPLTIKVR</sequence>